<feature type="transmembrane region" description="Helical" evidence="1">
    <location>
        <begin position="52"/>
        <end position="76"/>
    </location>
</feature>
<sequence length="266" mass="30317">MTAEWDFSLTERFFNISPGGASEPSFQMPASDWLLPSEAFLALHTAGRMYKAIGLTLPVSFAGITLFNLVFTKLLFLAKYDRLLDLDLGNLDFQLGIRNGYVYLGYRIREVRFAELPDSGREGVLEEHWRAYFADQINPAIGTMTAGAGVKPDLIWNQFGGRLAAMREYMAETESDTAFTDRLDRESEVLKERLSPEAFGRRKNPFHHRPRYVDNPWKPGGETMLRSACCMYDCREGGEKCYNCPRLTPEERERMKETILAAAAQR</sequence>
<keyword evidence="1" id="KW-0812">Transmembrane</keyword>
<proteinExistence type="predicted"/>
<reference evidence="2 3" key="1">
    <citation type="submission" date="2018-10" db="EMBL/GenBank/DDBJ databases">
        <title>Genome Sequence of Cohnella sp.</title>
        <authorList>
            <person name="Srinivasan S."/>
            <person name="Kim M.K."/>
        </authorList>
    </citation>
    <scope>NUCLEOTIDE SEQUENCE [LARGE SCALE GENOMIC DNA]</scope>
    <source>
        <strain evidence="2 3">18JY8-7</strain>
    </source>
</reference>
<keyword evidence="1" id="KW-1133">Transmembrane helix</keyword>
<dbReference type="Proteomes" id="UP000269097">
    <property type="component" value="Chromosome"/>
</dbReference>
<accession>A0A3G3JXJ4</accession>
<organism evidence="2 3">
    <name type="scientific">Cohnella candidum</name>
    <dbReference type="NCBI Taxonomy" id="2674991"/>
    <lineage>
        <taxon>Bacteria</taxon>
        <taxon>Bacillati</taxon>
        <taxon>Bacillota</taxon>
        <taxon>Bacilli</taxon>
        <taxon>Bacillales</taxon>
        <taxon>Paenibacillaceae</taxon>
        <taxon>Cohnella</taxon>
    </lineage>
</organism>
<gene>
    <name evidence="2" type="ORF">EAV92_10380</name>
</gene>
<evidence type="ECO:0000313" key="2">
    <source>
        <dbReference type="EMBL" id="AYQ72934.1"/>
    </source>
</evidence>
<dbReference type="RefSeq" id="WP_123041016.1">
    <property type="nucleotide sequence ID" value="NZ_CP033433.1"/>
</dbReference>
<keyword evidence="3" id="KW-1185">Reference proteome</keyword>
<dbReference type="AlphaFoldDB" id="A0A3G3JXJ4"/>
<evidence type="ECO:0000256" key="1">
    <source>
        <dbReference type="SAM" id="Phobius"/>
    </source>
</evidence>
<protein>
    <submittedName>
        <fullName evidence="2">(2Fe-2S)-binding protein</fullName>
    </submittedName>
</protein>
<keyword evidence="1" id="KW-0472">Membrane</keyword>
<name>A0A3G3JXJ4_9BACL</name>
<dbReference type="KEGG" id="coh:EAV92_10380"/>
<dbReference type="EMBL" id="CP033433">
    <property type="protein sequence ID" value="AYQ72934.1"/>
    <property type="molecule type" value="Genomic_DNA"/>
</dbReference>
<evidence type="ECO:0000313" key="3">
    <source>
        <dbReference type="Proteomes" id="UP000269097"/>
    </source>
</evidence>